<keyword evidence="6" id="KW-1185">Reference proteome</keyword>
<evidence type="ECO:0000313" key="5">
    <source>
        <dbReference type="EMBL" id="MCW8335225.1"/>
    </source>
</evidence>
<reference evidence="5" key="1">
    <citation type="submission" date="2022-02" db="EMBL/GenBank/DDBJ databases">
        <title>Vibrio sp. nov., a new bacterium isolated from Bohai sea, China.</title>
        <authorList>
            <person name="Yuan Y."/>
        </authorList>
    </citation>
    <scope>NUCLEOTIDE SEQUENCE</scope>
    <source>
        <strain evidence="5">DBSS07</strain>
    </source>
</reference>
<dbReference type="InterPro" id="IPR036641">
    <property type="entry name" value="HPT_dom_sf"/>
</dbReference>
<keyword evidence="3" id="KW-0472">Membrane</keyword>
<dbReference type="RefSeq" id="WP_265688437.1">
    <property type="nucleotide sequence ID" value="NZ_JAKRRX010000100.1"/>
</dbReference>
<keyword evidence="3" id="KW-1133">Transmembrane helix</keyword>
<dbReference type="PROSITE" id="PS50894">
    <property type="entry name" value="HPT"/>
    <property type="match status" value="1"/>
</dbReference>
<dbReference type="InterPro" id="IPR008207">
    <property type="entry name" value="Sig_transdc_His_kin_Hpt_dom"/>
</dbReference>
<dbReference type="Pfam" id="PF01627">
    <property type="entry name" value="Hpt"/>
    <property type="match status" value="1"/>
</dbReference>
<dbReference type="GO" id="GO:0004672">
    <property type="term" value="F:protein kinase activity"/>
    <property type="evidence" value="ECO:0007669"/>
    <property type="project" value="UniProtKB-ARBA"/>
</dbReference>
<organism evidence="5 6">
    <name type="scientific">Vibrio paucivorans</name>
    <dbReference type="NCBI Taxonomy" id="2829489"/>
    <lineage>
        <taxon>Bacteria</taxon>
        <taxon>Pseudomonadati</taxon>
        <taxon>Pseudomonadota</taxon>
        <taxon>Gammaproteobacteria</taxon>
        <taxon>Vibrionales</taxon>
        <taxon>Vibrionaceae</taxon>
        <taxon>Vibrio</taxon>
    </lineage>
</organism>
<accession>A0A9X3CI63</accession>
<dbReference type="GO" id="GO:0000160">
    <property type="term" value="P:phosphorelay signal transduction system"/>
    <property type="evidence" value="ECO:0007669"/>
    <property type="project" value="UniProtKB-KW"/>
</dbReference>
<name>A0A9X3CI63_9VIBR</name>
<comment type="caution">
    <text evidence="5">The sequence shown here is derived from an EMBL/GenBank/DDBJ whole genome shotgun (WGS) entry which is preliminary data.</text>
</comment>
<evidence type="ECO:0000256" key="2">
    <source>
        <dbReference type="PROSITE-ProRule" id="PRU00110"/>
    </source>
</evidence>
<gene>
    <name evidence="5" type="ORF">MD483_15500</name>
</gene>
<evidence type="ECO:0000256" key="1">
    <source>
        <dbReference type="ARBA" id="ARBA00023012"/>
    </source>
</evidence>
<keyword evidence="3" id="KW-0812">Transmembrane</keyword>
<evidence type="ECO:0000313" key="6">
    <source>
        <dbReference type="Proteomes" id="UP001155586"/>
    </source>
</evidence>
<keyword evidence="2" id="KW-0597">Phosphoprotein</keyword>
<keyword evidence="1" id="KW-0902">Two-component regulatory system</keyword>
<dbReference type="SUPFAM" id="SSF47226">
    <property type="entry name" value="Histidine-containing phosphotransfer domain, HPT domain"/>
    <property type="match status" value="1"/>
</dbReference>
<sequence>MSKDSVKNKYKLLAVIFGLWLAVVIGTIMMVRTTIATLETIEELGNGVEELRSELYFDSPFRIQHADDISLKIQLIYSLRLQLEANDKGSRFQPDINQLLFTTDRFLDLVRQFVDTEVEVVNLVNSLQQVRENYTDQPEVSALYYQLSARVFEAMFSDSANSPKVYRSLDQLFITSQQLPNEDRERLQQLLAQTSSVLGGYAKGSYLVEKLLSHSLNYQVYQMEEAYHHSISRSGLFLVTLSGFTLLLVAFIAVRTEDSEAEQIVMQAELATVNEVKEPVKVTVEQPAPEVVKPVEVLQPEPKPEPKPLEANLATVDIDHMLNSLNGDTESVKLLLEVFIQDHQDDANQLPGLLDSDKTLAMRKAHSLKGVAGNLGAMTLRDIATQIEADIKNDVDVAPEKLQQLKENLASAVESAQVYLKSKT</sequence>
<dbReference type="Gene3D" id="1.20.120.160">
    <property type="entry name" value="HPT domain"/>
    <property type="match status" value="1"/>
</dbReference>
<feature type="domain" description="HPt" evidence="4">
    <location>
        <begin position="327"/>
        <end position="423"/>
    </location>
</feature>
<evidence type="ECO:0000259" key="4">
    <source>
        <dbReference type="PROSITE" id="PS50894"/>
    </source>
</evidence>
<dbReference type="AlphaFoldDB" id="A0A9X3CI63"/>
<feature type="transmembrane region" description="Helical" evidence="3">
    <location>
        <begin position="12"/>
        <end position="31"/>
    </location>
</feature>
<feature type="modified residue" description="Phosphohistidine" evidence="2">
    <location>
        <position position="366"/>
    </location>
</feature>
<dbReference type="CDD" id="cd00088">
    <property type="entry name" value="HPT"/>
    <property type="match status" value="1"/>
</dbReference>
<proteinExistence type="predicted"/>
<evidence type="ECO:0000256" key="3">
    <source>
        <dbReference type="SAM" id="Phobius"/>
    </source>
</evidence>
<protein>
    <submittedName>
        <fullName evidence="5">Hpt domain-containing protein</fullName>
    </submittedName>
</protein>
<dbReference type="Proteomes" id="UP001155586">
    <property type="component" value="Unassembled WGS sequence"/>
</dbReference>
<dbReference type="EMBL" id="JAKRRX010000100">
    <property type="protein sequence ID" value="MCW8335225.1"/>
    <property type="molecule type" value="Genomic_DNA"/>
</dbReference>